<dbReference type="PRINTS" id="PR00476">
    <property type="entry name" value="PHFRCTKINASE"/>
</dbReference>
<dbReference type="GO" id="GO:0030388">
    <property type="term" value="P:fructose 1,6-bisphosphate metabolic process"/>
    <property type="evidence" value="ECO:0007669"/>
    <property type="project" value="TreeGrafter"/>
</dbReference>
<evidence type="ECO:0000313" key="18">
    <source>
        <dbReference type="Proteomes" id="UP000281245"/>
    </source>
</evidence>
<evidence type="ECO:0000256" key="14">
    <source>
        <dbReference type="ARBA" id="ARBA00048070"/>
    </source>
</evidence>
<dbReference type="PANTHER" id="PTHR13697:SF4">
    <property type="entry name" value="ATP-DEPENDENT 6-PHOSPHOFRUCTOKINASE"/>
    <property type="match status" value="1"/>
</dbReference>
<gene>
    <name evidence="17" type="ORF">D0869_16560</name>
</gene>
<dbReference type="AlphaFoldDB" id="A0A3M6VVU7"/>
<dbReference type="GO" id="GO:0005524">
    <property type="term" value="F:ATP binding"/>
    <property type="evidence" value="ECO:0007669"/>
    <property type="project" value="UniProtKB-KW"/>
</dbReference>
<evidence type="ECO:0000256" key="6">
    <source>
        <dbReference type="ARBA" id="ARBA00022533"/>
    </source>
</evidence>
<dbReference type="GO" id="GO:0016208">
    <property type="term" value="F:AMP binding"/>
    <property type="evidence" value="ECO:0007669"/>
    <property type="project" value="TreeGrafter"/>
</dbReference>
<dbReference type="PANTHER" id="PTHR13697">
    <property type="entry name" value="PHOSPHOFRUCTOKINASE"/>
    <property type="match status" value="1"/>
</dbReference>
<dbReference type="Proteomes" id="UP000281245">
    <property type="component" value="Unassembled WGS sequence"/>
</dbReference>
<evidence type="ECO:0000256" key="7">
    <source>
        <dbReference type="ARBA" id="ARBA00022679"/>
    </source>
</evidence>
<name>A0A3M6VVU7_HORWE</name>
<evidence type="ECO:0000256" key="12">
    <source>
        <dbReference type="ARBA" id="ARBA00022842"/>
    </source>
</evidence>
<keyword evidence="13" id="KW-0324">Glycolysis</keyword>
<dbReference type="GO" id="GO:0046872">
    <property type="term" value="F:metal ion binding"/>
    <property type="evidence" value="ECO:0007669"/>
    <property type="project" value="UniProtKB-KW"/>
</dbReference>
<comment type="subcellular location">
    <subcellularLocation>
        <location evidence="2">Cytoplasm</location>
    </subcellularLocation>
</comment>
<evidence type="ECO:0000256" key="2">
    <source>
        <dbReference type="ARBA" id="ARBA00004496"/>
    </source>
</evidence>
<feature type="chain" id="PRO_5018321195" description="6-phosphofructokinase" evidence="15">
    <location>
        <begin position="18"/>
        <end position="224"/>
    </location>
</feature>
<dbReference type="UniPathway" id="UPA00109">
    <property type="reaction ID" value="UER00182"/>
</dbReference>
<keyword evidence="8" id="KW-0479">Metal-binding</keyword>
<reference evidence="17 18" key="1">
    <citation type="journal article" date="2018" name="BMC Genomics">
        <title>Genomic evidence for intraspecific hybridization in a clonal and extremely halotolerant yeast.</title>
        <authorList>
            <person name="Gostincar C."/>
            <person name="Stajich J.E."/>
            <person name="Zupancic J."/>
            <person name="Zalar P."/>
            <person name="Gunde-Cimerman N."/>
        </authorList>
    </citation>
    <scope>NUCLEOTIDE SEQUENCE [LARGE SCALE GENOMIC DNA]</scope>
    <source>
        <strain evidence="17 18">EXF-6656</strain>
    </source>
</reference>
<keyword evidence="7" id="KW-0808">Transferase</keyword>
<dbReference type="EMBL" id="QWIJ01004011">
    <property type="protein sequence ID" value="RMX70523.1"/>
    <property type="molecule type" value="Genomic_DNA"/>
</dbReference>
<feature type="signal peptide" evidence="15">
    <location>
        <begin position="1"/>
        <end position="17"/>
    </location>
</feature>
<evidence type="ECO:0000256" key="1">
    <source>
        <dbReference type="ARBA" id="ARBA00001946"/>
    </source>
</evidence>
<evidence type="ECO:0000256" key="4">
    <source>
        <dbReference type="ARBA" id="ARBA00012055"/>
    </source>
</evidence>
<dbReference type="GO" id="GO:0003872">
    <property type="term" value="F:6-phosphofructokinase activity"/>
    <property type="evidence" value="ECO:0007669"/>
    <property type="project" value="UniProtKB-EC"/>
</dbReference>
<dbReference type="PROSITE" id="PS00433">
    <property type="entry name" value="PHOSPHOFRUCTOKINASE"/>
    <property type="match status" value="1"/>
</dbReference>
<dbReference type="GO" id="GO:0005739">
    <property type="term" value="C:mitochondrion"/>
    <property type="evidence" value="ECO:0007669"/>
    <property type="project" value="TreeGrafter"/>
</dbReference>
<evidence type="ECO:0000256" key="9">
    <source>
        <dbReference type="ARBA" id="ARBA00022741"/>
    </source>
</evidence>
<dbReference type="InterPro" id="IPR000023">
    <property type="entry name" value="Phosphofructokinase_dom"/>
</dbReference>
<feature type="domain" description="Phosphofructokinase" evidence="16">
    <location>
        <begin position="1"/>
        <end position="114"/>
    </location>
</feature>
<protein>
    <recommendedName>
        <fullName evidence="4">6-phosphofructokinase</fullName>
        <ecNumber evidence="4">2.7.1.11</ecNumber>
    </recommendedName>
</protein>
<comment type="catalytic activity">
    <reaction evidence="14">
        <text>beta-D-fructose 6-phosphate + ATP = beta-D-fructose 1,6-bisphosphate + ADP + H(+)</text>
        <dbReference type="Rhea" id="RHEA:16109"/>
        <dbReference type="ChEBI" id="CHEBI:15378"/>
        <dbReference type="ChEBI" id="CHEBI:30616"/>
        <dbReference type="ChEBI" id="CHEBI:32966"/>
        <dbReference type="ChEBI" id="CHEBI:57634"/>
        <dbReference type="ChEBI" id="CHEBI:456216"/>
        <dbReference type="EC" id="2.7.1.11"/>
    </reaction>
</comment>
<comment type="cofactor">
    <cofactor evidence="1">
        <name>Mg(2+)</name>
        <dbReference type="ChEBI" id="CHEBI:18420"/>
    </cofactor>
</comment>
<dbReference type="OrthoDB" id="537915at2759"/>
<feature type="non-terminal residue" evidence="17">
    <location>
        <position position="224"/>
    </location>
</feature>
<dbReference type="InterPro" id="IPR035966">
    <property type="entry name" value="PKF_sf"/>
</dbReference>
<keyword evidence="12" id="KW-0460">Magnesium</keyword>
<feature type="domain" description="Phosphofructokinase" evidence="16">
    <location>
        <begin position="176"/>
        <end position="220"/>
    </location>
</feature>
<keyword evidence="10" id="KW-0418">Kinase</keyword>
<dbReference type="Pfam" id="PF00365">
    <property type="entry name" value="PFK"/>
    <property type="match status" value="2"/>
</dbReference>
<dbReference type="Gene3D" id="3.40.50.450">
    <property type="match status" value="1"/>
</dbReference>
<dbReference type="Gene3D" id="3.40.50.460">
    <property type="entry name" value="Phosphofructokinase domain"/>
    <property type="match status" value="1"/>
</dbReference>
<evidence type="ECO:0000256" key="15">
    <source>
        <dbReference type="SAM" id="SignalP"/>
    </source>
</evidence>
<dbReference type="GO" id="GO:0006002">
    <property type="term" value="P:fructose 6-phosphate metabolic process"/>
    <property type="evidence" value="ECO:0007669"/>
    <property type="project" value="InterPro"/>
</dbReference>
<sequence>MGRHCGWLALMAGISTGADFIFIPENPPSENWRAEMCSIVRKHREMGKRKTVVVCAEGAHDRNLNKVSANMVKDLLTTEVGLDTRVTTLGHVQRGGAPTSYDRTLATLQGVEAIVRKPMLDAIAKTKEVAAAIERKDFDAAMRGRDAEFEEFLHAFNITTAADKPEMRLPQEKRMRVGIIHVGAPAGGMNAATRAAVAYCLTKGHTPVALYNGFPGMCRHHDDK</sequence>
<dbReference type="GO" id="GO:0070095">
    <property type="term" value="F:fructose-6-phosphate binding"/>
    <property type="evidence" value="ECO:0007669"/>
    <property type="project" value="TreeGrafter"/>
</dbReference>
<comment type="caution">
    <text evidence="17">The sequence shown here is derived from an EMBL/GenBank/DDBJ whole genome shotgun (WGS) entry which is preliminary data.</text>
</comment>
<evidence type="ECO:0000256" key="10">
    <source>
        <dbReference type="ARBA" id="ARBA00022777"/>
    </source>
</evidence>
<accession>A0A3M6VVU7</accession>
<dbReference type="EC" id="2.7.1.11" evidence="4"/>
<comment type="pathway">
    <text evidence="3">Carbohydrate degradation; glycolysis; D-glyceraldehyde 3-phosphate and glycerone phosphate from D-glucose: step 3/4.</text>
</comment>
<evidence type="ECO:0000256" key="8">
    <source>
        <dbReference type="ARBA" id="ARBA00022723"/>
    </source>
</evidence>
<keyword evidence="5" id="KW-0963">Cytoplasm</keyword>
<dbReference type="GO" id="GO:0048029">
    <property type="term" value="F:monosaccharide binding"/>
    <property type="evidence" value="ECO:0007669"/>
    <property type="project" value="TreeGrafter"/>
</dbReference>
<proteinExistence type="predicted"/>
<dbReference type="GO" id="GO:0061621">
    <property type="term" value="P:canonical glycolysis"/>
    <property type="evidence" value="ECO:0007669"/>
    <property type="project" value="TreeGrafter"/>
</dbReference>
<keyword evidence="15" id="KW-0732">Signal</keyword>
<dbReference type="InterPro" id="IPR015912">
    <property type="entry name" value="Phosphofructokinase_CS"/>
</dbReference>
<keyword evidence="11" id="KW-0067">ATP-binding</keyword>
<evidence type="ECO:0000256" key="5">
    <source>
        <dbReference type="ARBA" id="ARBA00022490"/>
    </source>
</evidence>
<evidence type="ECO:0000256" key="13">
    <source>
        <dbReference type="ARBA" id="ARBA00023152"/>
    </source>
</evidence>
<dbReference type="SUPFAM" id="SSF53784">
    <property type="entry name" value="Phosphofructokinase"/>
    <property type="match status" value="2"/>
</dbReference>
<evidence type="ECO:0000259" key="16">
    <source>
        <dbReference type="Pfam" id="PF00365"/>
    </source>
</evidence>
<keyword evidence="6" id="KW-0021">Allosteric enzyme</keyword>
<dbReference type="InterPro" id="IPR022953">
    <property type="entry name" value="ATP_PFK"/>
</dbReference>
<dbReference type="GO" id="GO:0042802">
    <property type="term" value="F:identical protein binding"/>
    <property type="evidence" value="ECO:0007669"/>
    <property type="project" value="TreeGrafter"/>
</dbReference>
<evidence type="ECO:0000256" key="11">
    <source>
        <dbReference type="ARBA" id="ARBA00022840"/>
    </source>
</evidence>
<evidence type="ECO:0000256" key="3">
    <source>
        <dbReference type="ARBA" id="ARBA00004679"/>
    </source>
</evidence>
<keyword evidence="9" id="KW-0547">Nucleotide-binding</keyword>
<organism evidence="17 18">
    <name type="scientific">Hortaea werneckii</name>
    <name type="common">Black yeast</name>
    <name type="synonym">Cladosporium werneckii</name>
    <dbReference type="NCBI Taxonomy" id="91943"/>
    <lineage>
        <taxon>Eukaryota</taxon>
        <taxon>Fungi</taxon>
        <taxon>Dikarya</taxon>
        <taxon>Ascomycota</taxon>
        <taxon>Pezizomycotina</taxon>
        <taxon>Dothideomycetes</taxon>
        <taxon>Dothideomycetidae</taxon>
        <taxon>Mycosphaerellales</taxon>
        <taxon>Teratosphaeriaceae</taxon>
        <taxon>Hortaea</taxon>
    </lineage>
</organism>
<dbReference type="GO" id="GO:0005945">
    <property type="term" value="C:6-phosphofructokinase complex"/>
    <property type="evidence" value="ECO:0007669"/>
    <property type="project" value="TreeGrafter"/>
</dbReference>
<evidence type="ECO:0000313" key="17">
    <source>
        <dbReference type="EMBL" id="RMX70523.1"/>
    </source>
</evidence>